<dbReference type="InterPro" id="IPR021054">
    <property type="entry name" value="Cell_wall_mannoprotein_1"/>
</dbReference>
<organism evidence="2 3">
    <name type="scientific">Pleurostoma richardsiae</name>
    <dbReference type="NCBI Taxonomy" id="41990"/>
    <lineage>
        <taxon>Eukaryota</taxon>
        <taxon>Fungi</taxon>
        <taxon>Dikarya</taxon>
        <taxon>Ascomycota</taxon>
        <taxon>Pezizomycotina</taxon>
        <taxon>Sordariomycetes</taxon>
        <taxon>Sordariomycetidae</taxon>
        <taxon>Calosphaeriales</taxon>
        <taxon>Pleurostomataceae</taxon>
        <taxon>Pleurostoma</taxon>
    </lineage>
</organism>
<comment type="caution">
    <text evidence="2">The sequence shown here is derived from an EMBL/GenBank/DDBJ whole genome shotgun (WGS) entry which is preliminary data.</text>
</comment>
<dbReference type="GO" id="GO:0005576">
    <property type="term" value="C:extracellular region"/>
    <property type="evidence" value="ECO:0007669"/>
    <property type="project" value="TreeGrafter"/>
</dbReference>
<evidence type="ECO:0000313" key="3">
    <source>
        <dbReference type="Proteomes" id="UP001174694"/>
    </source>
</evidence>
<protein>
    <recommendedName>
        <fullName evidence="4">Antigenic cell wall galactomannoprotein</fullName>
    </recommendedName>
</protein>
<dbReference type="Gene3D" id="1.20.1280.140">
    <property type="match status" value="1"/>
</dbReference>
<name>A0AA38RHM4_9PEZI</name>
<accession>A0AA38RHM4</accession>
<dbReference type="EMBL" id="JANBVO010000032">
    <property type="protein sequence ID" value="KAJ9137955.1"/>
    <property type="molecule type" value="Genomic_DNA"/>
</dbReference>
<feature type="chain" id="PRO_5041398419" description="Antigenic cell wall galactomannoprotein" evidence="1">
    <location>
        <begin position="20"/>
        <end position="173"/>
    </location>
</feature>
<sequence>MLATTLFSAVIFIIPVALADGAAIVSALSVIAVDTAALNNTVITWDGGLLGALPIVTESATLLKDINKATDIAKSSANLSLIETVNVAVATQALIQDVNLTLTTIIAAKPKFDHLLLSPVTLLNLELEKDATDKFSAVVASKVPAELVAAAQALAGQIDDEFDEAIGVYKHLL</sequence>
<dbReference type="PANTHER" id="PTHR38123">
    <property type="entry name" value="CELL WALL SERINE-THREONINE-RICH GALACTOMANNOPROTEIN MP1 (AFU_ORTHOLOGUE AFUA_4G03240)"/>
    <property type="match status" value="1"/>
</dbReference>
<dbReference type="Pfam" id="PF12296">
    <property type="entry name" value="HsbA"/>
    <property type="match status" value="1"/>
</dbReference>
<proteinExistence type="predicted"/>
<evidence type="ECO:0000313" key="2">
    <source>
        <dbReference type="EMBL" id="KAJ9137955.1"/>
    </source>
</evidence>
<dbReference type="Proteomes" id="UP001174694">
    <property type="component" value="Unassembled WGS sequence"/>
</dbReference>
<feature type="signal peptide" evidence="1">
    <location>
        <begin position="1"/>
        <end position="19"/>
    </location>
</feature>
<keyword evidence="1" id="KW-0732">Signal</keyword>
<dbReference type="PANTHER" id="PTHR38123:SF4">
    <property type="entry name" value="CELL WALL GALACTOMANNOPROTEIN, PUTATIVE (AFU_ORTHOLOGUE AFUA_4G00870)-RELATED"/>
    <property type="match status" value="1"/>
</dbReference>
<reference evidence="2" key="1">
    <citation type="submission" date="2022-07" db="EMBL/GenBank/DDBJ databases">
        <title>Fungi with potential for degradation of polypropylene.</title>
        <authorList>
            <person name="Gostincar C."/>
        </authorList>
    </citation>
    <scope>NUCLEOTIDE SEQUENCE</scope>
    <source>
        <strain evidence="2">EXF-13308</strain>
    </source>
</reference>
<evidence type="ECO:0000256" key="1">
    <source>
        <dbReference type="SAM" id="SignalP"/>
    </source>
</evidence>
<gene>
    <name evidence="2" type="ORF">NKR23_g8787</name>
</gene>
<dbReference type="AlphaFoldDB" id="A0AA38RHM4"/>
<keyword evidence="3" id="KW-1185">Reference proteome</keyword>
<evidence type="ECO:0008006" key="4">
    <source>
        <dbReference type="Google" id="ProtNLM"/>
    </source>
</evidence>